<evidence type="ECO:0000313" key="3">
    <source>
        <dbReference type="Proteomes" id="UP000823749"/>
    </source>
</evidence>
<accession>A0AAV6KDH3</accession>
<name>A0AAV6KDH3_9ERIC</name>
<dbReference type="AlphaFoldDB" id="A0AAV6KDH3"/>
<comment type="caution">
    <text evidence="2">The sequence shown here is derived from an EMBL/GenBank/DDBJ whole genome shotgun (WGS) entry which is preliminary data.</text>
</comment>
<dbReference type="InterPro" id="IPR006527">
    <property type="entry name" value="F-box-assoc_dom_typ1"/>
</dbReference>
<dbReference type="PANTHER" id="PTHR31672">
    <property type="entry name" value="BNACNNG10540D PROTEIN"/>
    <property type="match status" value="1"/>
</dbReference>
<dbReference type="EMBL" id="JACTNZ010000005">
    <property type="protein sequence ID" value="KAG5550543.1"/>
    <property type="molecule type" value="Genomic_DNA"/>
</dbReference>
<feature type="domain" description="F-box associated beta-propeller type 1" evidence="1">
    <location>
        <begin position="36"/>
        <end position="189"/>
    </location>
</feature>
<dbReference type="PANTHER" id="PTHR31672:SF13">
    <property type="entry name" value="F-BOX PROTEIN CPR30-LIKE"/>
    <property type="match status" value="1"/>
</dbReference>
<dbReference type="Proteomes" id="UP000823749">
    <property type="component" value="Chromosome 5"/>
</dbReference>
<dbReference type="InterPro" id="IPR050796">
    <property type="entry name" value="SCF_F-box_component"/>
</dbReference>
<evidence type="ECO:0000259" key="1">
    <source>
        <dbReference type="Pfam" id="PF07734"/>
    </source>
</evidence>
<dbReference type="InterPro" id="IPR017451">
    <property type="entry name" value="F-box-assoc_interact_dom"/>
</dbReference>
<evidence type="ECO:0000313" key="2">
    <source>
        <dbReference type="EMBL" id="KAG5550543.1"/>
    </source>
</evidence>
<protein>
    <recommendedName>
        <fullName evidence="1">F-box associated beta-propeller type 1 domain-containing protein</fullName>
    </recommendedName>
</protein>
<sequence length="200" mass="22291">MSLIFNDGFRSNGPINLDFPYLEYTGRSYFSIGGICNGLVCVSLSPFGCPLILCNPATRQFREIPNSQCQWSGDPDYYGYVDVKRVSFGFGYHPSANDYKLIRIVIYSNSMEDAFVQADLYVIRTDTWRKIDADKVSVFLGETSYMQIGGSCASAVLNGVFYWPACEGMGEGEVVKHSVSLDLGITRFNHSTNPYLLVSN</sequence>
<reference evidence="2" key="1">
    <citation type="submission" date="2020-08" db="EMBL/GenBank/DDBJ databases">
        <title>Plant Genome Project.</title>
        <authorList>
            <person name="Zhang R.-G."/>
        </authorList>
    </citation>
    <scope>NUCLEOTIDE SEQUENCE</scope>
    <source>
        <strain evidence="2">WSP0</strain>
        <tissue evidence="2">Leaf</tissue>
    </source>
</reference>
<keyword evidence="3" id="KW-1185">Reference proteome</keyword>
<dbReference type="NCBIfam" id="TIGR01640">
    <property type="entry name" value="F_box_assoc_1"/>
    <property type="match status" value="1"/>
</dbReference>
<dbReference type="Pfam" id="PF07734">
    <property type="entry name" value="FBA_1"/>
    <property type="match status" value="1"/>
</dbReference>
<proteinExistence type="predicted"/>
<organism evidence="2 3">
    <name type="scientific">Rhododendron griersonianum</name>
    <dbReference type="NCBI Taxonomy" id="479676"/>
    <lineage>
        <taxon>Eukaryota</taxon>
        <taxon>Viridiplantae</taxon>
        <taxon>Streptophyta</taxon>
        <taxon>Embryophyta</taxon>
        <taxon>Tracheophyta</taxon>
        <taxon>Spermatophyta</taxon>
        <taxon>Magnoliopsida</taxon>
        <taxon>eudicotyledons</taxon>
        <taxon>Gunneridae</taxon>
        <taxon>Pentapetalae</taxon>
        <taxon>asterids</taxon>
        <taxon>Ericales</taxon>
        <taxon>Ericaceae</taxon>
        <taxon>Ericoideae</taxon>
        <taxon>Rhodoreae</taxon>
        <taxon>Rhododendron</taxon>
    </lineage>
</organism>
<gene>
    <name evidence="2" type="ORF">RHGRI_015489</name>
</gene>